<dbReference type="STRING" id="765440.A0A0C3GAS4"/>
<keyword evidence="3" id="KW-1185">Reference proteome</keyword>
<gene>
    <name evidence="2" type="ORF">PILCRDRAFT_814443</name>
</gene>
<dbReference type="InterPro" id="IPR050585">
    <property type="entry name" value="Xaa-Pro_dipeptidyl-ppase/CocE"/>
</dbReference>
<sequence>MLAKKSAPYGTWDSPITADALVSDTVIDDVLVDPVTSIVYHIERRSTGSNALVNTSTGADVIAGHWNVRTRVQEYGGGAAIAYDGHIYFSNANDGRLYRVQEGATPEPITPENPALRFANFAVHPKLPTLLVSVLEDHTDDTPQTVINSICVINTTTKSVSDLQGIPKADFFAAPTLSSDGTKLVWQQWYQPDMPWEGADIYVADVVNDISDENIGFHVTNAKHVAGKKLNISAAYPSWANDSTLIFTTDESGYQNPWTYSTSTQQARPVFPNGYFEDFSGPAWTLGNSPYAIVDNLGNMVLFAAFRGGRNVLYLVDLQGGTAHGIEPCPFATISKLRRVNPDRPEIVFLASKSDGPGGIVRCILSNTTASALPTYKVMKSTVLSDSPSTNFPTGIISLPQPLMLQIPRENSLLPVVFYAPKNPAYEGSSISGEKPPCVIDVHGGPTAMESQALSWNKQYFTSRGWAWLDVNYGGSSGYGRQYISLLSGMWGIRDVQDCLHAAKSLSEDIDSARVVIRGASSGGYTVLSALSFGVGNSFYAAATSLYGVSNLRLLTQFTHKYELRFMEKLMGGTIEDIPSVYDEERSPLFHADKINKPILFLQGSDDKIVPPEQSEVIVKTIQDRGGKVKYVLFQGEGHGFRKAENIKMAVETEIGWYEDVLGLKEK</sequence>
<dbReference type="GO" id="GO:0008236">
    <property type="term" value="F:serine-type peptidase activity"/>
    <property type="evidence" value="ECO:0007669"/>
    <property type="project" value="InterPro"/>
</dbReference>
<dbReference type="InterPro" id="IPR011042">
    <property type="entry name" value="6-blade_b-propeller_TolB-like"/>
</dbReference>
<reference evidence="2 3" key="1">
    <citation type="submission" date="2014-04" db="EMBL/GenBank/DDBJ databases">
        <authorList>
            <consortium name="DOE Joint Genome Institute"/>
            <person name="Kuo A."/>
            <person name="Tarkka M."/>
            <person name="Buscot F."/>
            <person name="Kohler A."/>
            <person name="Nagy L.G."/>
            <person name="Floudas D."/>
            <person name="Copeland A."/>
            <person name="Barry K.W."/>
            <person name="Cichocki N."/>
            <person name="Veneault-Fourrey C."/>
            <person name="LaButti K."/>
            <person name="Lindquist E.A."/>
            <person name="Lipzen A."/>
            <person name="Lundell T."/>
            <person name="Morin E."/>
            <person name="Murat C."/>
            <person name="Sun H."/>
            <person name="Tunlid A."/>
            <person name="Henrissat B."/>
            <person name="Grigoriev I.V."/>
            <person name="Hibbett D.S."/>
            <person name="Martin F."/>
            <person name="Nordberg H.P."/>
            <person name="Cantor M.N."/>
            <person name="Hua S.X."/>
        </authorList>
    </citation>
    <scope>NUCLEOTIDE SEQUENCE [LARGE SCALE GENOMIC DNA]</scope>
    <source>
        <strain evidence="2 3">F 1598</strain>
    </source>
</reference>
<protein>
    <recommendedName>
        <fullName evidence="1">Peptidase S9 prolyl oligopeptidase catalytic domain-containing protein</fullName>
    </recommendedName>
</protein>
<dbReference type="EMBL" id="KN832978">
    <property type="protein sequence ID" value="KIM87736.1"/>
    <property type="molecule type" value="Genomic_DNA"/>
</dbReference>
<dbReference type="SUPFAM" id="SSF53474">
    <property type="entry name" value="alpha/beta-Hydrolases"/>
    <property type="match status" value="1"/>
</dbReference>
<evidence type="ECO:0000259" key="1">
    <source>
        <dbReference type="Pfam" id="PF00326"/>
    </source>
</evidence>
<dbReference type="GO" id="GO:0006508">
    <property type="term" value="P:proteolysis"/>
    <property type="evidence" value="ECO:0007669"/>
    <property type="project" value="InterPro"/>
</dbReference>
<accession>A0A0C3GAS4</accession>
<name>A0A0C3GAS4_PILCF</name>
<proteinExistence type="predicted"/>
<feature type="domain" description="Peptidase S9 prolyl oligopeptidase catalytic" evidence="1">
    <location>
        <begin position="454"/>
        <end position="663"/>
    </location>
</feature>
<evidence type="ECO:0000313" key="2">
    <source>
        <dbReference type="EMBL" id="KIM87736.1"/>
    </source>
</evidence>
<dbReference type="AlphaFoldDB" id="A0A0C3GAS4"/>
<dbReference type="InParanoid" id="A0A0C3GAS4"/>
<dbReference type="Gene3D" id="3.40.50.1820">
    <property type="entry name" value="alpha/beta hydrolase"/>
    <property type="match status" value="1"/>
</dbReference>
<dbReference type="PANTHER" id="PTHR43056">
    <property type="entry name" value="PEPTIDASE S9 PROLYL OLIGOPEPTIDASE"/>
    <property type="match status" value="1"/>
</dbReference>
<evidence type="ECO:0000313" key="3">
    <source>
        <dbReference type="Proteomes" id="UP000054166"/>
    </source>
</evidence>
<dbReference type="PANTHER" id="PTHR43056:SF5">
    <property type="entry name" value="PEPTIDASE S9 PROLYL OLIGOPEPTIDASE CATALYTIC DOMAIN-CONTAINING PROTEIN"/>
    <property type="match status" value="1"/>
</dbReference>
<dbReference type="InterPro" id="IPR001375">
    <property type="entry name" value="Peptidase_S9_cat"/>
</dbReference>
<dbReference type="Gene3D" id="2.120.10.30">
    <property type="entry name" value="TolB, C-terminal domain"/>
    <property type="match status" value="1"/>
</dbReference>
<organism evidence="2 3">
    <name type="scientific">Piloderma croceum (strain F 1598)</name>
    <dbReference type="NCBI Taxonomy" id="765440"/>
    <lineage>
        <taxon>Eukaryota</taxon>
        <taxon>Fungi</taxon>
        <taxon>Dikarya</taxon>
        <taxon>Basidiomycota</taxon>
        <taxon>Agaricomycotina</taxon>
        <taxon>Agaricomycetes</taxon>
        <taxon>Agaricomycetidae</taxon>
        <taxon>Atheliales</taxon>
        <taxon>Atheliaceae</taxon>
        <taxon>Piloderma</taxon>
    </lineage>
</organism>
<dbReference type="Proteomes" id="UP000054166">
    <property type="component" value="Unassembled WGS sequence"/>
</dbReference>
<dbReference type="HOGENOM" id="CLU_012236_1_0_1"/>
<dbReference type="SUPFAM" id="SSF82171">
    <property type="entry name" value="DPP6 N-terminal domain-like"/>
    <property type="match status" value="1"/>
</dbReference>
<dbReference type="OrthoDB" id="43744at2759"/>
<dbReference type="Pfam" id="PF00326">
    <property type="entry name" value="Peptidase_S9"/>
    <property type="match status" value="1"/>
</dbReference>
<reference evidence="3" key="2">
    <citation type="submission" date="2015-01" db="EMBL/GenBank/DDBJ databases">
        <title>Evolutionary Origins and Diversification of the Mycorrhizal Mutualists.</title>
        <authorList>
            <consortium name="DOE Joint Genome Institute"/>
            <consortium name="Mycorrhizal Genomics Consortium"/>
            <person name="Kohler A."/>
            <person name="Kuo A."/>
            <person name="Nagy L.G."/>
            <person name="Floudas D."/>
            <person name="Copeland A."/>
            <person name="Barry K.W."/>
            <person name="Cichocki N."/>
            <person name="Veneault-Fourrey C."/>
            <person name="LaButti K."/>
            <person name="Lindquist E.A."/>
            <person name="Lipzen A."/>
            <person name="Lundell T."/>
            <person name="Morin E."/>
            <person name="Murat C."/>
            <person name="Riley R."/>
            <person name="Ohm R."/>
            <person name="Sun H."/>
            <person name="Tunlid A."/>
            <person name="Henrissat B."/>
            <person name="Grigoriev I.V."/>
            <person name="Hibbett D.S."/>
            <person name="Martin F."/>
        </authorList>
    </citation>
    <scope>NUCLEOTIDE SEQUENCE [LARGE SCALE GENOMIC DNA]</scope>
    <source>
        <strain evidence="3">F 1598</strain>
    </source>
</reference>
<dbReference type="InterPro" id="IPR029058">
    <property type="entry name" value="AB_hydrolase_fold"/>
</dbReference>